<dbReference type="RefSeq" id="XP_008599578.1">
    <property type="nucleotide sequence ID" value="XM_008601356.1"/>
</dbReference>
<gene>
    <name evidence="1" type="ORF">BBA_06259</name>
</gene>
<dbReference type="Proteomes" id="UP000002762">
    <property type="component" value="Unassembled WGS sequence"/>
</dbReference>
<protein>
    <submittedName>
        <fullName evidence="1">Uncharacterized protein</fullName>
    </submittedName>
</protein>
<dbReference type="AlphaFoldDB" id="J4W2K7"/>
<dbReference type="InParanoid" id="J4W2K7"/>
<accession>J4W2K7</accession>
<sequence>MAGRTTYHHIASNYPDPSHRLPMSDAISALRKQFAGRKQQSNPLFVVDLRVGQGCIAQQEEFVLGILSRRQPNVVARV</sequence>
<evidence type="ECO:0000313" key="1">
    <source>
        <dbReference type="EMBL" id="EJP64690.1"/>
    </source>
</evidence>
<keyword evidence="2" id="KW-1185">Reference proteome</keyword>
<dbReference type="GeneID" id="19889271"/>
<name>J4W2K7_BEAB2</name>
<reference evidence="1 2" key="1">
    <citation type="journal article" date="2012" name="Sci. Rep.">
        <title>Genomic perspectives on the evolution of fungal entomopathogenicity in Beauveria bassiana.</title>
        <authorList>
            <person name="Xiao G."/>
            <person name="Ying S.H."/>
            <person name="Zheng P."/>
            <person name="Wang Z.L."/>
            <person name="Zhang S."/>
            <person name="Xie X.Q."/>
            <person name="Shang Y."/>
            <person name="St Leger R.J."/>
            <person name="Zhao G.P."/>
            <person name="Wang C."/>
            <person name="Feng M.G."/>
        </authorList>
    </citation>
    <scope>NUCLEOTIDE SEQUENCE [LARGE SCALE GENOMIC DNA]</scope>
    <source>
        <strain evidence="1 2">ARSEF 2860</strain>
    </source>
</reference>
<organism evidence="1 2">
    <name type="scientific">Beauveria bassiana (strain ARSEF 2860)</name>
    <name type="common">White muscardine disease fungus</name>
    <name type="synonym">Tritirachium shiotae</name>
    <dbReference type="NCBI Taxonomy" id="655819"/>
    <lineage>
        <taxon>Eukaryota</taxon>
        <taxon>Fungi</taxon>
        <taxon>Dikarya</taxon>
        <taxon>Ascomycota</taxon>
        <taxon>Pezizomycotina</taxon>
        <taxon>Sordariomycetes</taxon>
        <taxon>Hypocreomycetidae</taxon>
        <taxon>Hypocreales</taxon>
        <taxon>Cordycipitaceae</taxon>
        <taxon>Beauveria</taxon>
    </lineage>
</organism>
<dbReference type="HOGENOM" id="CLU_2621660_0_0_1"/>
<dbReference type="EMBL" id="JH725167">
    <property type="protein sequence ID" value="EJP64690.1"/>
    <property type="molecule type" value="Genomic_DNA"/>
</dbReference>
<proteinExistence type="predicted"/>
<evidence type="ECO:0000313" key="2">
    <source>
        <dbReference type="Proteomes" id="UP000002762"/>
    </source>
</evidence>